<dbReference type="Pfam" id="PF04087">
    <property type="entry name" value="DUF389"/>
    <property type="match status" value="1"/>
</dbReference>
<dbReference type="PANTHER" id="PTHR20992">
    <property type="entry name" value="AT15442P-RELATED"/>
    <property type="match status" value="1"/>
</dbReference>
<organism evidence="2 3">
    <name type="scientific">Microbulbifer taiwanensis</name>
    <dbReference type="NCBI Taxonomy" id="986746"/>
    <lineage>
        <taxon>Bacteria</taxon>
        <taxon>Pseudomonadati</taxon>
        <taxon>Pseudomonadota</taxon>
        <taxon>Gammaproteobacteria</taxon>
        <taxon>Cellvibrionales</taxon>
        <taxon>Microbulbiferaceae</taxon>
        <taxon>Microbulbifer</taxon>
    </lineage>
</organism>
<dbReference type="EMBL" id="JBHSVR010000001">
    <property type="protein sequence ID" value="MFC6633594.1"/>
    <property type="molecule type" value="Genomic_DNA"/>
</dbReference>
<sequence>MAVLALIRNPDEIAPVISWSAEIALARNLPLVVLCWHHAPVAISHEDFSSRELTAAAKRFLREQDQEQEKDRESPYIHLADSNNLEILETGHPDASECTIGLARSREAELIVAAAEDQAGKLDATYADNPLLRNAPCNTVILFGGPQRCRRPQKIFVAATDSPHDGAALFLANQLAESRGGRITLARAEADYEEVNIEVGRRELVQLMRDTGVDAGGQIDCRVFNKREYRKIAAAMDGYDLVLIGANSGDLGTLVELTGHPTFAVVKRGPALRPWRHRKSGEDWNPLLSPSDYADLLEGLRRGSQLSLDFLIMLGLAAVVASMGLLQDSTAVVIGSMLLAPLMTPMLGCGLALAQANPKLGNAALRSVGIGLALTLVISLLMGFLTPGAELTPEIFARGDPNILDLVVAAASGAAAAYASARPNLIGSIAGVAVATALVPPLCSAGISLAYFDITNARGAALLFTTNFVAIVLCAAATFRILGIRTARTGSRQRRWVVGTVAAMAIAGLVLLVPLQLALLKGLLQGKPQPNYYPLSRAVMNALEDYVEDDPDVEIFDAGRPSSPFHPADVVLVLGAPHDLDKDYADALIKIVRREMRNQKLKVEVHLIREMWQVTSP</sequence>
<gene>
    <name evidence="2" type="ORF">ACFQBM_09895</name>
</gene>
<evidence type="ECO:0000256" key="1">
    <source>
        <dbReference type="SAM" id="Phobius"/>
    </source>
</evidence>
<dbReference type="RefSeq" id="WP_193192838.1">
    <property type="nucleotide sequence ID" value="NZ_JACZFR010000035.1"/>
</dbReference>
<feature type="transmembrane region" description="Helical" evidence="1">
    <location>
        <begin position="306"/>
        <end position="326"/>
    </location>
</feature>
<keyword evidence="3" id="KW-1185">Reference proteome</keyword>
<dbReference type="Gene3D" id="3.40.50.12370">
    <property type="match status" value="1"/>
</dbReference>
<comment type="caution">
    <text evidence="2">The sequence shown here is derived from an EMBL/GenBank/DDBJ whole genome shotgun (WGS) entry which is preliminary data.</text>
</comment>
<dbReference type="InterPro" id="IPR005240">
    <property type="entry name" value="DUF389"/>
</dbReference>
<name>A0ABW1YQC7_9GAMM</name>
<dbReference type="Proteomes" id="UP001596425">
    <property type="component" value="Unassembled WGS sequence"/>
</dbReference>
<keyword evidence="1" id="KW-0812">Transmembrane</keyword>
<accession>A0ABW1YQC7</accession>
<dbReference type="PANTHER" id="PTHR20992:SF9">
    <property type="entry name" value="AT15442P-RELATED"/>
    <property type="match status" value="1"/>
</dbReference>
<feature type="transmembrane region" description="Helical" evidence="1">
    <location>
        <begin position="363"/>
        <end position="383"/>
    </location>
</feature>
<feature type="transmembrane region" description="Helical" evidence="1">
    <location>
        <begin position="464"/>
        <end position="484"/>
    </location>
</feature>
<reference evidence="3" key="1">
    <citation type="journal article" date="2019" name="Int. J. Syst. Evol. Microbiol.">
        <title>The Global Catalogue of Microorganisms (GCM) 10K type strain sequencing project: providing services to taxonomists for standard genome sequencing and annotation.</title>
        <authorList>
            <consortium name="The Broad Institute Genomics Platform"/>
            <consortium name="The Broad Institute Genome Sequencing Center for Infectious Disease"/>
            <person name="Wu L."/>
            <person name="Ma J."/>
        </authorList>
    </citation>
    <scope>NUCLEOTIDE SEQUENCE [LARGE SCALE GENOMIC DNA]</scope>
    <source>
        <strain evidence="3">CGMCC 1.13718</strain>
    </source>
</reference>
<evidence type="ECO:0000313" key="2">
    <source>
        <dbReference type="EMBL" id="MFC6633594.1"/>
    </source>
</evidence>
<feature type="transmembrane region" description="Helical" evidence="1">
    <location>
        <begin position="428"/>
        <end position="452"/>
    </location>
</feature>
<feature type="transmembrane region" description="Helical" evidence="1">
    <location>
        <begin position="332"/>
        <end position="354"/>
    </location>
</feature>
<evidence type="ECO:0000313" key="3">
    <source>
        <dbReference type="Proteomes" id="UP001596425"/>
    </source>
</evidence>
<proteinExistence type="predicted"/>
<keyword evidence="1" id="KW-0472">Membrane</keyword>
<keyword evidence="1" id="KW-1133">Transmembrane helix</keyword>
<protein>
    <submittedName>
        <fullName evidence="2">DUF389 domain-containing protein</fullName>
    </submittedName>
</protein>
<feature type="transmembrane region" description="Helical" evidence="1">
    <location>
        <begin position="496"/>
        <end position="519"/>
    </location>
</feature>